<reference evidence="3 4" key="1">
    <citation type="journal article" date="2023" name="Int. J. Syst. Evol. Microbiol.">
        <title>Ligilactobacillus ubinensis sp. nov., a novel species isolated from the wild ferment of a durian fruit (Durio zibethinus).</title>
        <authorList>
            <person name="Heng Y.C."/>
            <person name="Menon N."/>
            <person name="Chen B."/>
            <person name="Loo B.Z.L."/>
            <person name="Wong G.W.J."/>
            <person name="Lim A.C.H."/>
            <person name="Silvaraju S."/>
            <person name="Kittelmann S."/>
        </authorList>
    </citation>
    <scope>NUCLEOTIDE SEQUENCE [LARGE SCALE GENOMIC DNA]</scope>
    <source>
        <strain evidence="3 4">WILCCON 0076</strain>
    </source>
</reference>
<comment type="caution">
    <text evidence="3">The sequence shown here is derived from an EMBL/GenBank/DDBJ whole genome shotgun (WGS) entry which is preliminary data.</text>
</comment>
<feature type="domain" description="Regulatory protein YycH-like" evidence="2">
    <location>
        <begin position="37"/>
        <end position="257"/>
    </location>
</feature>
<gene>
    <name evidence="3" type="ORF">LB941_07440</name>
</gene>
<dbReference type="Pfam" id="PF09648">
    <property type="entry name" value="YycI"/>
    <property type="match status" value="1"/>
</dbReference>
<dbReference type="RefSeq" id="WP_253360800.1">
    <property type="nucleotide sequence ID" value="NZ_JAIULA010000013.1"/>
</dbReference>
<evidence type="ECO:0000256" key="1">
    <source>
        <dbReference type="SAM" id="Phobius"/>
    </source>
</evidence>
<organism evidence="3 4">
    <name type="scientific">Ligilactobacillus ubinensis</name>
    <dbReference type="NCBI Taxonomy" id="2876789"/>
    <lineage>
        <taxon>Bacteria</taxon>
        <taxon>Bacillati</taxon>
        <taxon>Bacillota</taxon>
        <taxon>Bacilli</taxon>
        <taxon>Lactobacillales</taxon>
        <taxon>Lactobacillaceae</taxon>
        <taxon>Ligilactobacillus</taxon>
    </lineage>
</organism>
<dbReference type="InterPro" id="IPR018604">
    <property type="entry name" value="YycI-like"/>
</dbReference>
<accession>A0A9X2FKR4</accession>
<keyword evidence="1" id="KW-0812">Transmembrane</keyword>
<name>A0A9X2FKR4_9LACO</name>
<dbReference type="Gene3D" id="2.40.128.690">
    <property type="entry name" value="YycH protein, domain 3-like"/>
    <property type="match status" value="1"/>
</dbReference>
<evidence type="ECO:0000313" key="4">
    <source>
        <dbReference type="Proteomes" id="UP001139006"/>
    </source>
</evidence>
<keyword evidence="4" id="KW-1185">Reference proteome</keyword>
<evidence type="ECO:0000259" key="2">
    <source>
        <dbReference type="Pfam" id="PF09648"/>
    </source>
</evidence>
<keyword evidence="1" id="KW-1133">Transmembrane helix</keyword>
<dbReference type="GO" id="GO:0016020">
    <property type="term" value="C:membrane"/>
    <property type="evidence" value="ECO:0007669"/>
    <property type="project" value="InterPro"/>
</dbReference>
<evidence type="ECO:0000313" key="3">
    <source>
        <dbReference type="EMBL" id="MCP0887165.1"/>
    </source>
</evidence>
<dbReference type="EMBL" id="JAIULA010000013">
    <property type="protein sequence ID" value="MCP0887165.1"/>
    <property type="molecule type" value="Genomic_DNA"/>
</dbReference>
<keyword evidence="1" id="KW-0472">Membrane</keyword>
<protein>
    <submittedName>
        <fullName evidence="3">Two-component system regulatory protein YycI</fullName>
    </submittedName>
</protein>
<dbReference type="Proteomes" id="UP001139006">
    <property type="component" value="Unassembled WGS sequence"/>
</dbReference>
<feature type="transmembrane region" description="Helical" evidence="1">
    <location>
        <begin position="7"/>
        <end position="26"/>
    </location>
</feature>
<sequence>MNFRKIIWIFFVAFIILDVFLVYSYMQQNDLVDSTTNTVTTNSVSSIMKSIRNDQITTGKLSATTEQGYYVASSNNSDLRDKASQLKYSDWTYSNHKLSVTFATLIRVSNKNPQKIINNLLKDSSQVIHGKDYKYLKTLSSSSQIVYAQQVYGIPVYSSVGQIKFTIKNGYITGYTQSYLSNVQALREKKTIISQQRALIWLYQYNKIPSSSTIEWSALGYTKLLSVNNSTIYIPTWNFYIRNNSAESYYYRRINAFTGAVMEDQ</sequence>
<dbReference type="AlphaFoldDB" id="A0A9X2FKR4"/>
<proteinExistence type="predicted"/>